<dbReference type="GO" id="GO:0007035">
    <property type="term" value="P:vacuolar acidification"/>
    <property type="evidence" value="ECO:0007669"/>
    <property type="project" value="TreeGrafter"/>
</dbReference>
<proteinExistence type="predicted"/>
<dbReference type="InterPro" id="IPR036322">
    <property type="entry name" value="WD40_repeat_dom_sf"/>
</dbReference>
<dbReference type="OMA" id="MMKEHET"/>
<organism evidence="1 2">
    <name type="scientific">Litomosoides sigmodontis</name>
    <name type="common">Filarial nematode worm</name>
    <dbReference type="NCBI Taxonomy" id="42156"/>
    <lineage>
        <taxon>Eukaryota</taxon>
        <taxon>Metazoa</taxon>
        <taxon>Ecdysozoa</taxon>
        <taxon>Nematoda</taxon>
        <taxon>Chromadorea</taxon>
        <taxon>Rhabditida</taxon>
        <taxon>Spirurina</taxon>
        <taxon>Spiruromorpha</taxon>
        <taxon>Filarioidea</taxon>
        <taxon>Onchocercidae</taxon>
        <taxon>Litomosoides</taxon>
    </lineage>
</organism>
<sequence length="1344" mass="150084">MNVHQILTGALNRGDEVFSVGAIDDFSFTACAVGTNVVIFSSSFELVQVITPPNYAEGLLVKCVAACCETGKIAATYNAVVRVYEPITRTEDGTNGFIYHWIETHSIPLRYTVDKVQWSLQGLRLLICCGDALHLYQNLLLSTALDVKVDTVTFGIVEEENELENDGVSFWDCVWSQKLAARPRFMASSPDGAYFATCGNSDCLVKIWFQREESGNDVGNGGSGVSFGFSYVQHPQPVVGFEWRKFPRYMSRQCVQNVLLTWCEDNTVRIWKEAANVSLDFQTVISNAELMCVEKSLARELCSKKRSLRSTRTKIKTFLKKIMERKAVASEMMQSTTPFVSRSTSLWEIASGKYIDSTRTFYLCTAINAQNDCFLIPSLETSQRPFMIHWLNNKAIVYDTGIERIIMGILTSDCSTEPSEIEISIKKSALQLQNLPTESLHANKGHNIGVTSMASDGPMEKNEVSVDTLASNVNGAKTFSNETSSNGSMDLKLNILTREWKKATDILFAVHPSDGSLLTWTVEWLDDSLRQPTVSFTSRFPFVFSLSDATSLNPSLRVYYPHNFLLEQFAEKCTSDGVSQIFERENTNLLYLLTHHNNGSLNLWNLTFEDNGKFNTVVNISHASRMCGHRYKISQVIAHPVLPLMLTTSHYNYITQDTEETGKAELILWEVNPVGPLCKCGGVRELARMTSNSSDSFTAVTWLPLILSSSLLKSPSTSPSSFFVANSSGHINIYQAVIDAAEFLADIHACGRKNSSHSESRQMYRIAREVALCILPLLRCNEYMACSSTSDKEHYNIPNYQSVTKMRGVVSTQSSAKPGCILLLSSINAASCVDNVLLIHAFNERLLVSKDDVSGTTDISQNLVIKGVSVSRYYLVLFEKDKNSFTRLRMWLISIAVADFENLGETEDTLTAKYPPDFVMMNVNENSLSKLQLSTNLIYDDYVVLPDGVSVIKVEPSAGHLPSSYLYPTYRAPYHVLLACSDENVRFYEFLRLIKSDGSISYKWKTWGMISSTVDSNIEMDGQICSISAAHSSRFACAYFPEGMTDATSPISSIKVGVFECESSGGVEWLCEDTIIVNLRHSIRKELVENYLEGSGAAISEFCKGMPISNVCLKWVSAEDGSHILTVALGTYIFLYAQVSQGAAQRNIVMMKEHDTHRRGHLRKASSLANPETISTRLVRWLCIRFLELKSADGLPPLPTTLGWVRDGLLIIGMQSEMRCYNQWNFKADFPKKKKLTEVSEGLPKLKPPSQLVLSGLGISSHSSLDQLSKKSKQEPIALNKQKLYKDLLQRMYWAPYDLQTLLLKDEHVLEAISEEGLFEAARLASPILPQYHPKLLIELLNCG</sequence>
<dbReference type="GO" id="GO:0043291">
    <property type="term" value="C:RAVE complex"/>
    <property type="evidence" value="ECO:0007669"/>
    <property type="project" value="TreeGrafter"/>
</dbReference>
<reference evidence="1 2" key="1">
    <citation type="submission" date="2018-08" db="EMBL/GenBank/DDBJ databases">
        <authorList>
            <person name="Laetsch R D."/>
            <person name="Stevens L."/>
            <person name="Kumar S."/>
            <person name="Blaxter L. M."/>
        </authorList>
    </citation>
    <scope>NUCLEOTIDE SEQUENCE [LARGE SCALE GENOMIC DNA]</scope>
</reference>
<dbReference type="InterPro" id="IPR052208">
    <property type="entry name" value="DmX-like/RAVE_component"/>
</dbReference>
<dbReference type="SUPFAM" id="SSF50978">
    <property type="entry name" value="WD40 repeat-like"/>
    <property type="match status" value="1"/>
</dbReference>
<evidence type="ECO:0000313" key="1">
    <source>
        <dbReference type="EMBL" id="VDK84331.1"/>
    </source>
</evidence>
<gene>
    <name evidence="1" type="ORF">NLS_LOCUS6607</name>
</gene>
<dbReference type="EMBL" id="UYRX01000597">
    <property type="protein sequence ID" value="VDK84331.1"/>
    <property type="molecule type" value="Genomic_DNA"/>
</dbReference>
<dbReference type="OrthoDB" id="342131at2759"/>
<dbReference type="STRING" id="42156.A0A3P6V2S3"/>
<keyword evidence="2" id="KW-1185">Reference proteome</keyword>
<protein>
    <recommendedName>
        <fullName evidence="3">RAVE complex protein Rav1 C-terminal domain-containing protein</fullName>
    </recommendedName>
</protein>
<dbReference type="Gene3D" id="2.130.10.10">
    <property type="entry name" value="YVTN repeat-like/Quinoprotein amine dehydrogenase"/>
    <property type="match status" value="1"/>
</dbReference>
<dbReference type="PANTHER" id="PTHR13950">
    <property type="entry name" value="RABCONNECTIN-RELATED"/>
    <property type="match status" value="1"/>
</dbReference>
<evidence type="ECO:0008006" key="3">
    <source>
        <dbReference type="Google" id="ProtNLM"/>
    </source>
</evidence>
<dbReference type="Proteomes" id="UP000277928">
    <property type="component" value="Unassembled WGS sequence"/>
</dbReference>
<evidence type="ECO:0000313" key="2">
    <source>
        <dbReference type="Proteomes" id="UP000277928"/>
    </source>
</evidence>
<name>A0A3P6V2S3_LITSI</name>
<dbReference type="InterPro" id="IPR015943">
    <property type="entry name" value="WD40/YVTN_repeat-like_dom_sf"/>
</dbReference>
<accession>A0A3P6V2S3</accession>
<dbReference type="PANTHER" id="PTHR13950:SF9">
    <property type="entry name" value="RABCONNECTIN-3A"/>
    <property type="match status" value="1"/>
</dbReference>